<dbReference type="RefSeq" id="WP_162925934.1">
    <property type="nucleotide sequence ID" value="NZ_CABMIZ010000024.1"/>
</dbReference>
<protein>
    <recommendedName>
        <fullName evidence="3">ATP-cone domain-containing protein</fullName>
    </recommendedName>
</protein>
<organism evidence="1 2">
    <name type="scientific">Clostridium septicum</name>
    <dbReference type="NCBI Taxonomy" id="1504"/>
    <lineage>
        <taxon>Bacteria</taxon>
        <taxon>Bacillati</taxon>
        <taxon>Bacillota</taxon>
        <taxon>Clostridia</taxon>
        <taxon>Eubacteriales</taxon>
        <taxon>Clostridiaceae</taxon>
        <taxon>Clostridium</taxon>
    </lineage>
</organism>
<evidence type="ECO:0000313" key="2">
    <source>
        <dbReference type="Proteomes" id="UP001055437"/>
    </source>
</evidence>
<reference evidence="1" key="1">
    <citation type="submission" date="2022-06" db="EMBL/GenBank/DDBJ databases">
        <authorList>
            <person name="Holder M.E."/>
            <person name="Ajami N.J."/>
            <person name="Petrosino J.F."/>
        </authorList>
    </citation>
    <scope>NUCLEOTIDE SEQUENCE</scope>
    <source>
        <strain evidence="1">RMA 8861</strain>
    </source>
</reference>
<dbReference type="Proteomes" id="UP001055437">
    <property type="component" value="Chromosome"/>
</dbReference>
<evidence type="ECO:0008006" key="3">
    <source>
        <dbReference type="Google" id="ProtNLM"/>
    </source>
</evidence>
<dbReference type="GeneID" id="303562165"/>
<gene>
    <name evidence="1" type="ORF">NH397_11575</name>
</gene>
<evidence type="ECO:0000313" key="1">
    <source>
        <dbReference type="EMBL" id="USS00127.1"/>
    </source>
</evidence>
<name>A0ABY5AXB7_CLOSE</name>
<accession>A0ABY5AXB7</accession>
<keyword evidence="2" id="KW-1185">Reference proteome</keyword>
<dbReference type="EMBL" id="CP099799">
    <property type="protein sequence ID" value="USS00127.1"/>
    <property type="molecule type" value="Genomic_DNA"/>
</dbReference>
<sequence length="56" mass="6353">MNILKKTGKLEIFDPHKIMTSIENSATDIGVFLNESDLKILKKDIWKMIAKAFCGI</sequence>
<proteinExistence type="predicted"/>